<dbReference type="HOGENOM" id="CLU_001832_3_3_11"/>
<dbReference type="InterPro" id="IPR007502">
    <property type="entry name" value="Helicase-assoc_dom"/>
</dbReference>
<evidence type="ECO:0000313" key="8">
    <source>
        <dbReference type="Proteomes" id="UP000032604"/>
    </source>
</evidence>
<dbReference type="FunFam" id="3.40.50.300:FF:001922">
    <property type="entry name" value="DEAH (Asp-Glu-Ala-His) box polypeptide 29"/>
    <property type="match status" value="1"/>
</dbReference>
<protein>
    <submittedName>
        <fullName evidence="7">ATP-dependent helicase</fullName>
    </submittedName>
</protein>
<evidence type="ECO:0000256" key="1">
    <source>
        <dbReference type="ARBA" id="ARBA00022741"/>
    </source>
</evidence>
<evidence type="ECO:0000256" key="3">
    <source>
        <dbReference type="ARBA" id="ARBA00022806"/>
    </source>
</evidence>
<evidence type="ECO:0000313" key="7">
    <source>
        <dbReference type="EMBL" id="AJW79631.1"/>
    </source>
</evidence>
<dbReference type="FunFam" id="1.20.120.1080:FF:000005">
    <property type="entry name" value="ATP-dependent helicase HrpA"/>
    <property type="match status" value="1"/>
</dbReference>
<dbReference type="GO" id="GO:0005524">
    <property type="term" value="F:ATP binding"/>
    <property type="evidence" value="ECO:0007669"/>
    <property type="project" value="UniProtKB-KW"/>
</dbReference>
<evidence type="ECO:0000259" key="6">
    <source>
        <dbReference type="PROSITE" id="PS51194"/>
    </source>
</evidence>
<dbReference type="SMART" id="SM00847">
    <property type="entry name" value="HA2"/>
    <property type="match status" value="1"/>
</dbReference>
<dbReference type="InterPro" id="IPR001650">
    <property type="entry name" value="Helicase_C-like"/>
</dbReference>
<dbReference type="InterPro" id="IPR027417">
    <property type="entry name" value="P-loop_NTPase"/>
</dbReference>
<dbReference type="RefSeq" id="WP_045529024.1">
    <property type="nucleotide sequence ID" value="NZ_CP011043.1"/>
</dbReference>
<dbReference type="PATRIC" id="fig|33014.5.peg.2327"/>
<dbReference type="Pfam" id="PF21010">
    <property type="entry name" value="HA2_C"/>
    <property type="match status" value="1"/>
</dbReference>
<dbReference type="Pfam" id="PF07717">
    <property type="entry name" value="OB_NTP_bind"/>
    <property type="match status" value="1"/>
</dbReference>
<dbReference type="Pfam" id="PF00270">
    <property type="entry name" value="DEAD"/>
    <property type="match status" value="1"/>
</dbReference>
<dbReference type="PANTHER" id="PTHR18934">
    <property type="entry name" value="ATP-DEPENDENT RNA HELICASE"/>
    <property type="match status" value="1"/>
</dbReference>
<dbReference type="GO" id="GO:0003723">
    <property type="term" value="F:RNA binding"/>
    <property type="evidence" value="ECO:0007669"/>
    <property type="project" value="TreeGrafter"/>
</dbReference>
<dbReference type="InterPro" id="IPR024590">
    <property type="entry name" value="HrpA_C"/>
</dbReference>
<dbReference type="GO" id="GO:0016787">
    <property type="term" value="F:hydrolase activity"/>
    <property type="evidence" value="ECO:0007669"/>
    <property type="project" value="UniProtKB-KW"/>
</dbReference>
<dbReference type="PROSITE" id="PS51194">
    <property type="entry name" value="HELICASE_CTER"/>
    <property type="match status" value="1"/>
</dbReference>
<dbReference type="SUPFAM" id="SSF52540">
    <property type="entry name" value="P-loop containing nucleoside triphosphate hydrolases"/>
    <property type="match status" value="1"/>
</dbReference>
<keyword evidence="3 7" id="KW-0347">Helicase</keyword>
<dbReference type="OrthoDB" id="9805617at2"/>
<evidence type="ECO:0000256" key="4">
    <source>
        <dbReference type="ARBA" id="ARBA00022840"/>
    </source>
</evidence>
<dbReference type="NCBIfam" id="TIGR01967">
    <property type="entry name" value="DEAH_box_HrpA"/>
    <property type="match status" value="1"/>
</dbReference>
<gene>
    <name evidence="7" type="ORF">VO01_11250</name>
</gene>
<keyword evidence="1" id="KW-0547">Nucleotide-binding</keyword>
<dbReference type="InterPro" id="IPR011545">
    <property type="entry name" value="DEAD/DEAH_box_helicase_dom"/>
</dbReference>
<dbReference type="InterPro" id="IPR010222">
    <property type="entry name" value="RNA_helicase_HrpA"/>
</dbReference>
<sequence>MEFSIAYPPELPVSRMRDEIADAIRDNQVVIVAGATGSGKTTQLPKICLELGRESIGHTQPRRLAARTISERIAEELGGEVGQLVGYQVRFTDKVSADTRIKLMTDGILLNELQRDRLLKKYDTIIIDEAHERSLNIDFLLGYLKQLLPRRPDLKLIITSATIDPQSFSRHFGDAPIVEVSGRTYPVEIRYRPLVAEAAVAGEDDDLADAPLERPADDRDFLEGINAALDELAAESSGDVLVFLSGENEIRDAEDAIRSRNLPHTEVLPLYGRLSSADQHRVFQPSTQAGVRRRIVLATNVAETSLTVPGIKYVIDAGTARISRYSVRSKVQRLPIEAISQASANQRSGRSGRTSDGIAIRLYSEEDFARRPEFTEPEILRTNLAAVILQMVSLGLGDIAAFPFLQPPDSRGIKDGVDLLTELGAVVRSPDGSPTLTKVGRDLSRLPIDPRFARMVVESRKHGVSREVMIMVAGLTIQDVRERPLEKRPQADQQHARFVDPSSDFITLLNLWNHLEEKEAELSSSAFRRMCKAEFLNYVRVREWKDVFRQLRQLARPLDLQMNEPKADPDGIHKSLLAGLLSHIGLKDAQKKDYVGARQSRFVVFPGSALAKKQPDAIMSAELVETSRLFARTNAAIDPAWAEPIAGGLVKRTHSEPHWEKKQGATVAWERVTLYGVPIVLKRRVQFSRIDPAYARELFIRHALVEGDWESQQAFDRANRKLREELAEVEERTRRRDILNDDEAVFEFYDKRIPRDVASTRAFEGWWKKQRQETPDLLTMTAEELLAEDAVDVDEGAFPPTWQQGDQRLSLTYRFEPGAPDDGVTVQVPLALLARLSPAGFDWQVPGMRRDLVTAMIKALPKALRKNVVPAADWADRLLEGLPEPDPQHPVAFTTTIAGLIMRKAHVRVADDDFDLDRIPAHLRMAFRVVDERGREVAAGRDLTELQARLSSRARDSVARATARPVERVAGASGPATRGMERTGLTTWDLDELPRFVDTAQGGTGDSRQVIRAYPALVDEGSTVAIRLMATAEDQARAMPGGVRRLLVLAIANPSAYVKQHLTSQEKLMLATSPYPNVQALFDDCLLACIDQVLERVAPGGAIYSKELFETARDRISGVVMDSMFDTVALVNRVLTGARDAERAIKQATSMQLIGALTDAREQLAGLVYPGFVSATGLARLQRLPAYLSGLTHRVQRRPDQPARDRAWMTEVQKATDLYREAGGVIPSAPHAPESLVHARWMLEELRLSLFAQHLPTAEPVSLQRIRKVLAG</sequence>
<dbReference type="CDD" id="cd18791">
    <property type="entry name" value="SF2_C_RHA"/>
    <property type="match status" value="1"/>
</dbReference>
<dbReference type="Pfam" id="PF00271">
    <property type="entry name" value="Helicase_C"/>
    <property type="match status" value="1"/>
</dbReference>
<dbReference type="NCBIfam" id="NF008348">
    <property type="entry name" value="PRK11131.1"/>
    <property type="match status" value="1"/>
</dbReference>
<dbReference type="PROSITE" id="PS51192">
    <property type="entry name" value="HELICASE_ATP_BIND_1"/>
    <property type="match status" value="1"/>
</dbReference>
<dbReference type="KEGG" id="cmh:VO01_11250"/>
<dbReference type="SMART" id="SM00487">
    <property type="entry name" value="DEXDc"/>
    <property type="match status" value="1"/>
</dbReference>
<feature type="domain" description="Helicase C-terminal" evidence="6">
    <location>
        <begin position="224"/>
        <end position="395"/>
    </location>
</feature>
<organism evidence="7 8">
    <name type="scientific">Clavibacter michiganensis subsp. insidiosus</name>
    <dbReference type="NCBI Taxonomy" id="33014"/>
    <lineage>
        <taxon>Bacteria</taxon>
        <taxon>Bacillati</taxon>
        <taxon>Actinomycetota</taxon>
        <taxon>Actinomycetes</taxon>
        <taxon>Micrococcales</taxon>
        <taxon>Microbacteriaceae</taxon>
        <taxon>Clavibacter</taxon>
    </lineage>
</organism>
<dbReference type="Pfam" id="PF11898">
    <property type="entry name" value="DUF3418"/>
    <property type="match status" value="1"/>
</dbReference>
<dbReference type="EMBL" id="CP011043">
    <property type="protein sequence ID" value="AJW79631.1"/>
    <property type="molecule type" value="Genomic_DNA"/>
</dbReference>
<dbReference type="SMART" id="SM00382">
    <property type="entry name" value="AAA"/>
    <property type="match status" value="1"/>
</dbReference>
<evidence type="ECO:0000259" key="5">
    <source>
        <dbReference type="PROSITE" id="PS51192"/>
    </source>
</evidence>
<keyword evidence="2" id="KW-0378">Hydrolase</keyword>
<dbReference type="InterPro" id="IPR003593">
    <property type="entry name" value="AAA+_ATPase"/>
</dbReference>
<feature type="domain" description="Helicase ATP-binding" evidence="5">
    <location>
        <begin position="21"/>
        <end position="181"/>
    </location>
</feature>
<dbReference type="InterPro" id="IPR014001">
    <property type="entry name" value="Helicase_ATP-bd"/>
</dbReference>
<dbReference type="SMART" id="SM00490">
    <property type="entry name" value="HELICc"/>
    <property type="match status" value="1"/>
</dbReference>
<proteinExistence type="predicted"/>
<keyword evidence="4" id="KW-0067">ATP-binding</keyword>
<name>A0A0D5CJ12_9MICO</name>
<dbReference type="GO" id="GO:0003724">
    <property type="term" value="F:RNA helicase activity"/>
    <property type="evidence" value="ECO:0007669"/>
    <property type="project" value="InterPro"/>
</dbReference>
<dbReference type="PANTHER" id="PTHR18934:SF99">
    <property type="entry name" value="ATP-DEPENDENT RNA HELICASE DHX37-RELATED"/>
    <property type="match status" value="1"/>
</dbReference>
<accession>A0A0D5CJ12</accession>
<dbReference type="Gene3D" id="1.20.120.1080">
    <property type="match status" value="1"/>
</dbReference>
<dbReference type="Gene3D" id="3.40.50.300">
    <property type="entry name" value="P-loop containing nucleotide triphosphate hydrolases"/>
    <property type="match status" value="2"/>
</dbReference>
<dbReference type="AlphaFoldDB" id="A0A0D5CJ12"/>
<reference evidence="7 8" key="1">
    <citation type="journal article" date="2015" name="Genome Announc.">
        <title>Complete Genome Sequence of Clavibacter michiganensis subsp. insidiosus R1-1 Using PacBio Single-Molecule Real-Time Technology.</title>
        <authorList>
            <person name="Lu Y."/>
            <person name="Samac D.A."/>
            <person name="Glazebrook J."/>
            <person name="Ishimaru C.A."/>
        </authorList>
    </citation>
    <scope>NUCLEOTIDE SEQUENCE [LARGE SCALE GENOMIC DNA]</scope>
    <source>
        <strain evidence="7 8">R1-1</strain>
    </source>
</reference>
<evidence type="ECO:0000256" key="2">
    <source>
        <dbReference type="ARBA" id="ARBA00022801"/>
    </source>
</evidence>
<dbReference type="Proteomes" id="UP000032604">
    <property type="component" value="Chromosome"/>
</dbReference>
<dbReference type="InterPro" id="IPR011709">
    <property type="entry name" value="DEAD-box_helicase_OB_fold"/>
</dbReference>